<name>A0A075MWD9_9ARCH</name>
<dbReference type="SUPFAM" id="SSF46785">
    <property type="entry name" value="Winged helix' DNA-binding domain"/>
    <property type="match status" value="1"/>
</dbReference>
<dbReference type="AlphaFoldDB" id="A0A075MWD9"/>
<sequence length="581" mass="66789">MIPKLNPSSIALLRALKEGLSNLKEIRKAVGVQEWQFNETVKALISQDYIEKKGSVLAFKQNPKTILFRDVSSQYNIEKLLRYSNEQVLVHLVDGPVSAKDIQRSTKLGIATIHRSISDLKSIGAIHKQEEGGDKISIKRDNEDKLYLFARLLKTENERKKIEPYAEVIYRNHSVTIKKVPTGKIADGELTGFSLFSEYGIEYHTAHDYYVKQTSPLTLQDVLLHSIITAAKNSDRNAMSVAMLFYLKNRSRFDPLAIRAAARGYGMSKVWLDVESFIRNGPLRNPSLFPSRKDFEEKARLYDTSSDEYDLPKAYPQLFQEIGDKAPFKISAYLIGGENMRIKGLKDKTKDCDIVTLDTKTFTAVVKVLKEMGYRSINESNLSEDDKRLNAGDILIHSERSSRMDVFNRNIGRNQLYLSERMVKRAKMESFKKLDLGILDDSDIFLLKSIAGRTGDIDDMLKIVNEGQLDWNIVWDEMVKQEDETNANLSGLLLEAIEDLKERKGIEPPFYKKLIRRVLDRNIYWQVRKGKNTLREIVDLLQGADISEKTIRHRIDYLEKKGYLKKLRKRNNEVILEIRNA</sequence>
<proteinExistence type="predicted"/>
<dbReference type="Proteomes" id="UP000028194">
    <property type="component" value="Chromosome"/>
</dbReference>
<dbReference type="InterPro" id="IPR036390">
    <property type="entry name" value="WH_DNA-bd_sf"/>
</dbReference>
<organism evidence="1 2">
    <name type="scientific">Candidatus Nitrososphaera evergladensis SR1</name>
    <dbReference type="NCBI Taxonomy" id="1459636"/>
    <lineage>
        <taxon>Archaea</taxon>
        <taxon>Nitrososphaerota</taxon>
        <taxon>Nitrososphaeria</taxon>
        <taxon>Nitrososphaerales</taxon>
        <taxon>Nitrososphaeraceae</taxon>
        <taxon>Nitrososphaera</taxon>
    </lineage>
</organism>
<reference evidence="1 2" key="1">
    <citation type="journal article" date="2014" name="PLoS ONE">
        <title>Genome Sequence of Candidatus Nitrososphaera evergladensis from Group I.1b Enriched from Everglades Soil Reveals Novel Genomic Features of the Ammonia-Oxidizing Archaea.</title>
        <authorList>
            <person name="Zhalnina K.V."/>
            <person name="Dias R."/>
            <person name="Leonard M.T."/>
            <person name="Dorr de Quadros P."/>
            <person name="Camargo F.A."/>
            <person name="Drew J.C."/>
            <person name="Farmerie W.G."/>
            <person name="Daroub S.H."/>
            <person name="Triplett E.W."/>
        </authorList>
    </citation>
    <scope>NUCLEOTIDE SEQUENCE [LARGE SCALE GENOMIC DNA]</scope>
    <source>
        <strain evidence="1 2">SR1</strain>
    </source>
</reference>
<dbReference type="eggNOG" id="arCOG07592">
    <property type="taxonomic scope" value="Archaea"/>
</dbReference>
<evidence type="ECO:0000313" key="1">
    <source>
        <dbReference type="EMBL" id="AIF85448.1"/>
    </source>
</evidence>
<keyword evidence="2" id="KW-1185">Reference proteome</keyword>
<dbReference type="HOGENOM" id="CLU_468992_0_0_2"/>
<dbReference type="EMBL" id="CP007174">
    <property type="protein sequence ID" value="AIF85448.1"/>
    <property type="molecule type" value="Genomic_DNA"/>
</dbReference>
<accession>A0A075MWD9</accession>
<evidence type="ECO:0000313" key="2">
    <source>
        <dbReference type="Proteomes" id="UP000028194"/>
    </source>
</evidence>
<gene>
    <name evidence="1" type="ORF">NTE_03420</name>
</gene>
<protein>
    <submittedName>
        <fullName evidence="1">Uncharacterized protein</fullName>
    </submittedName>
</protein>
<dbReference type="KEGG" id="nev:NTE_03420"/>